<dbReference type="EMBL" id="OV725079">
    <property type="protein sequence ID" value="CAH1395205.1"/>
    <property type="molecule type" value="Genomic_DNA"/>
</dbReference>
<organism evidence="2 3">
    <name type="scientific">Nezara viridula</name>
    <name type="common">Southern green stink bug</name>
    <name type="synonym">Cimex viridulus</name>
    <dbReference type="NCBI Taxonomy" id="85310"/>
    <lineage>
        <taxon>Eukaryota</taxon>
        <taxon>Metazoa</taxon>
        <taxon>Ecdysozoa</taxon>
        <taxon>Arthropoda</taxon>
        <taxon>Hexapoda</taxon>
        <taxon>Insecta</taxon>
        <taxon>Pterygota</taxon>
        <taxon>Neoptera</taxon>
        <taxon>Paraneoptera</taxon>
        <taxon>Hemiptera</taxon>
        <taxon>Heteroptera</taxon>
        <taxon>Panheteroptera</taxon>
        <taxon>Pentatomomorpha</taxon>
        <taxon>Pentatomoidea</taxon>
        <taxon>Pentatomidae</taxon>
        <taxon>Pentatominae</taxon>
        <taxon>Nezara</taxon>
    </lineage>
</organism>
<accession>A0A9P0H4P2</accession>
<name>A0A9P0H4P2_NEZVI</name>
<dbReference type="Proteomes" id="UP001152798">
    <property type="component" value="Chromosome 3"/>
</dbReference>
<evidence type="ECO:0000313" key="2">
    <source>
        <dbReference type="EMBL" id="CAH1395205.1"/>
    </source>
</evidence>
<dbReference type="SUPFAM" id="SSF49785">
    <property type="entry name" value="Galactose-binding domain-like"/>
    <property type="match status" value="1"/>
</dbReference>
<dbReference type="AlphaFoldDB" id="A0A9P0H4P2"/>
<evidence type="ECO:0000313" key="3">
    <source>
        <dbReference type="Proteomes" id="UP001152798"/>
    </source>
</evidence>
<dbReference type="OrthoDB" id="6071166at2759"/>
<proteinExistence type="predicted"/>
<feature type="domain" description="F5/8 type C" evidence="1">
    <location>
        <begin position="39"/>
        <end position="109"/>
    </location>
</feature>
<reference evidence="2" key="1">
    <citation type="submission" date="2022-01" db="EMBL/GenBank/DDBJ databases">
        <authorList>
            <person name="King R."/>
        </authorList>
    </citation>
    <scope>NUCLEOTIDE SEQUENCE</scope>
</reference>
<dbReference type="InterPro" id="IPR008979">
    <property type="entry name" value="Galactose-bd-like_sf"/>
</dbReference>
<keyword evidence="3" id="KW-1185">Reference proteome</keyword>
<protein>
    <recommendedName>
        <fullName evidence="1">F5/8 type C domain-containing protein</fullName>
    </recommendedName>
</protein>
<evidence type="ECO:0000259" key="1">
    <source>
        <dbReference type="Pfam" id="PF00754"/>
    </source>
</evidence>
<dbReference type="Pfam" id="PF00754">
    <property type="entry name" value="F5_F8_type_C"/>
    <property type="match status" value="1"/>
</dbReference>
<gene>
    <name evidence="2" type="ORF">NEZAVI_LOCUS5517</name>
</gene>
<sequence>MDISRLRLVEYSWRGGGARGRIPKAIFVAPNMRNLLRHDKNGGAWCPKNTVTKETYEHLEIDLGRLTVVTGTRTQGRFGNGQGQEFAEEFFLDYWRPGFTRWRRWRNRQGKQKVFDVEHVLNPVVPYI</sequence>
<dbReference type="Gene3D" id="2.60.120.260">
    <property type="entry name" value="Galactose-binding domain-like"/>
    <property type="match status" value="1"/>
</dbReference>
<dbReference type="InterPro" id="IPR000421">
    <property type="entry name" value="FA58C"/>
</dbReference>